<keyword evidence="3 5" id="KW-0808">Transferase</keyword>
<dbReference type="SMART" id="SM00967">
    <property type="entry name" value="SpoU_sub_bind"/>
    <property type="match status" value="1"/>
</dbReference>
<keyword evidence="6" id="KW-1185">Reference proteome</keyword>
<evidence type="ECO:0000313" key="5">
    <source>
        <dbReference type="EMBL" id="RBO99442.1"/>
    </source>
</evidence>
<dbReference type="GO" id="GO:0005737">
    <property type="term" value="C:cytoplasm"/>
    <property type="evidence" value="ECO:0007669"/>
    <property type="project" value="UniProtKB-ARBA"/>
</dbReference>
<comment type="similarity">
    <text evidence="1">Belongs to the class IV-like SAM-binding methyltransferase superfamily. RNA methyltransferase TrmH family.</text>
</comment>
<dbReference type="InterPro" id="IPR001537">
    <property type="entry name" value="SpoU_MeTrfase"/>
</dbReference>
<proteinExistence type="inferred from homology"/>
<dbReference type="SUPFAM" id="SSF75217">
    <property type="entry name" value="alpha/beta knot"/>
    <property type="match status" value="1"/>
</dbReference>
<evidence type="ECO:0000259" key="4">
    <source>
        <dbReference type="SMART" id="SM00967"/>
    </source>
</evidence>
<gene>
    <name evidence="5" type="ORF">DES48_104114</name>
</gene>
<dbReference type="InterPro" id="IPR029028">
    <property type="entry name" value="Alpha/beta_knot_MTases"/>
</dbReference>
<evidence type="ECO:0000256" key="3">
    <source>
        <dbReference type="ARBA" id="ARBA00022679"/>
    </source>
</evidence>
<dbReference type="InterPro" id="IPR053888">
    <property type="entry name" value="MRM3-like_sub_bind"/>
</dbReference>
<keyword evidence="2 5" id="KW-0489">Methyltransferase</keyword>
<feature type="domain" description="RNA 2-O ribose methyltransferase substrate binding" evidence="4">
    <location>
        <begin position="29"/>
        <end position="96"/>
    </location>
</feature>
<sequence>MITSVKNETIKQWKKLKQKKYRDQAQQFLVEGAHLVEEAINSQHTVEKIIIQTGVESMIDLKDIAVVTVSDNVMEHLADTKSPQGIMAVVHMKERTLASKNRLLLLDAIQDPGNVGTMIRTADAAGFSGIILGAETADLYNEKVIRASQGSIFHLPIVQSDLALAVEDLKKQGVSIWASTLEQAEPINQLDVSEKIALIVGNEGAGVSASLLQQSDQRVHIPIYGQAESLNVSVATGIMLYQIVSN</sequence>
<dbReference type="Proteomes" id="UP000252254">
    <property type="component" value="Unassembled WGS sequence"/>
</dbReference>
<dbReference type="CDD" id="cd18095">
    <property type="entry name" value="SpoU-like_rRNA-MTase"/>
    <property type="match status" value="1"/>
</dbReference>
<evidence type="ECO:0000256" key="2">
    <source>
        <dbReference type="ARBA" id="ARBA00022603"/>
    </source>
</evidence>
<dbReference type="SUPFAM" id="SSF55315">
    <property type="entry name" value="L30e-like"/>
    <property type="match status" value="1"/>
</dbReference>
<dbReference type="OrthoDB" id="9794400at2"/>
<dbReference type="RefSeq" id="WP_113868347.1">
    <property type="nucleotide sequence ID" value="NZ_BAABQN010000003.1"/>
</dbReference>
<dbReference type="InterPro" id="IPR013123">
    <property type="entry name" value="SpoU_subst-bd"/>
</dbReference>
<dbReference type="GO" id="GO:0006396">
    <property type="term" value="P:RNA processing"/>
    <property type="evidence" value="ECO:0007669"/>
    <property type="project" value="InterPro"/>
</dbReference>
<dbReference type="Pfam" id="PF22435">
    <property type="entry name" value="MRM3-like_sub_bind"/>
    <property type="match status" value="1"/>
</dbReference>
<dbReference type="GO" id="GO:0003723">
    <property type="term" value="F:RNA binding"/>
    <property type="evidence" value="ECO:0007669"/>
    <property type="project" value="InterPro"/>
</dbReference>
<dbReference type="STRING" id="200904.GCA_900168775_02303"/>
<dbReference type="EMBL" id="QNRI01000004">
    <property type="protein sequence ID" value="RBO99442.1"/>
    <property type="molecule type" value="Genomic_DNA"/>
</dbReference>
<dbReference type="GO" id="GO:0032259">
    <property type="term" value="P:methylation"/>
    <property type="evidence" value="ECO:0007669"/>
    <property type="project" value="UniProtKB-KW"/>
</dbReference>
<dbReference type="Gene3D" id="3.30.1330.30">
    <property type="match status" value="1"/>
</dbReference>
<dbReference type="GO" id="GO:0008173">
    <property type="term" value="F:RNA methyltransferase activity"/>
    <property type="evidence" value="ECO:0007669"/>
    <property type="project" value="InterPro"/>
</dbReference>
<dbReference type="InterPro" id="IPR051259">
    <property type="entry name" value="rRNA_Methyltransferase"/>
</dbReference>
<dbReference type="PANTHER" id="PTHR43191:SF2">
    <property type="entry name" value="RRNA METHYLTRANSFERASE 3, MITOCHONDRIAL"/>
    <property type="match status" value="1"/>
</dbReference>
<organism evidence="5 6">
    <name type="scientific">Paraliobacillus ryukyuensis</name>
    <dbReference type="NCBI Taxonomy" id="200904"/>
    <lineage>
        <taxon>Bacteria</taxon>
        <taxon>Bacillati</taxon>
        <taxon>Bacillota</taxon>
        <taxon>Bacilli</taxon>
        <taxon>Bacillales</taxon>
        <taxon>Bacillaceae</taxon>
        <taxon>Paraliobacillus</taxon>
    </lineage>
</organism>
<accession>A0A366EAU7</accession>
<dbReference type="InterPro" id="IPR029026">
    <property type="entry name" value="tRNA_m1G_MTases_N"/>
</dbReference>
<evidence type="ECO:0000256" key="1">
    <source>
        <dbReference type="ARBA" id="ARBA00007228"/>
    </source>
</evidence>
<evidence type="ECO:0000313" key="6">
    <source>
        <dbReference type="Proteomes" id="UP000252254"/>
    </source>
</evidence>
<reference evidence="5 6" key="1">
    <citation type="submission" date="2018-06" db="EMBL/GenBank/DDBJ databases">
        <title>Genomic Encyclopedia of Type Strains, Phase IV (KMG-IV): sequencing the most valuable type-strain genomes for metagenomic binning, comparative biology and taxonomic classification.</title>
        <authorList>
            <person name="Goeker M."/>
        </authorList>
    </citation>
    <scope>NUCLEOTIDE SEQUENCE [LARGE SCALE GENOMIC DNA]</scope>
    <source>
        <strain evidence="5 6">DSM 15140</strain>
    </source>
</reference>
<dbReference type="PANTHER" id="PTHR43191">
    <property type="entry name" value="RRNA METHYLTRANSFERASE 3"/>
    <property type="match status" value="1"/>
</dbReference>
<dbReference type="Pfam" id="PF00588">
    <property type="entry name" value="SpoU_methylase"/>
    <property type="match status" value="1"/>
</dbReference>
<dbReference type="Gene3D" id="3.40.1280.10">
    <property type="match status" value="1"/>
</dbReference>
<dbReference type="AlphaFoldDB" id="A0A366EAU7"/>
<name>A0A366EAU7_9BACI</name>
<comment type="caution">
    <text evidence="5">The sequence shown here is derived from an EMBL/GenBank/DDBJ whole genome shotgun (WGS) entry which is preliminary data.</text>
</comment>
<protein>
    <submittedName>
        <fullName evidence="5">TrmH family RNA methyltransferase</fullName>
    </submittedName>
</protein>
<dbReference type="InterPro" id="IPR029064">
    <property type="entry name" value="Ribosomal_eL30-like_sf"/>
</dbReference>